<keyword evidence="2" id="KW-1185">Reference proteome</keyword>
<dbReference type="AlphaFoldDB" id="A0A1E5LD38"/>
<evidence type="ECO:0000313" key="1">
    <source>
        <dbReference type="EMBL" id="OEH92007.1"/>
    </source>
</evidence>
<proteinExistence type="predicted"/>
<dbReference type="EMBL" id="MJEH01000038">
    <property type="protein sequence ID" value="OEH92007.1"/>
    <property type="molecule type" value="Genomic_DNA"/>
</dbReference>
<dbReference type="RefSeq" id="WP_069717967.1">
    <property type="nucleotide sequence ID" value="NZ_MJEH01000038.1"/>
</dbReference>
<comment type="caution">
    <text evidence="1">The sequence shown here is derived from an EMBL/GenBank/DDBJ whole genome shotgun (WGS) entry which is preliminary data.</text>
</comment>
<dbReference type="Proteomes" id="UP000095209">
    <property type="component" value="Unassembled WGS sequence"/>
</dbReference>
<gene>
    <name evidence="1" type="ORF">BFG57_17230</name>
</gene>
<reference evidence="1 2" key="1">
    <citation type="submission" date="2016-08" db="EMBL/GenBank/DDBJ databases">
        <title>Genome of Bacillus solimangrovi GH2-4.</title>
        <authorList>
            <person name="Lim S."/>
            <person name="Kim B.-C."/>
        </authorList>
    </citation>
    <scope>NUCLEOTIDE SEQUENCE [LARGE SCALE GENOMIC DNA]</scope>
    <source>
        <strain evidence="1 2">GH2-4</strain>
    </source>
</reference>
<protein>
    <recommendedName>
        <fullName evidence="3">LXG domain-containing protein</fullName>
    </recommendedName>
</protein>
<name>A0A1E5LD38_9BACI</name>
<evidence type="ECO:0000313" key="2">
    <source>
        <dbReference type="Proteomes" id="UP000095209"/>
    </source>
</evidence>
<organism evidence="1 2">
    <name type="scientific">Bacillus solimangrovi</name>
    <dbReference type="NCBI Taxonomy" id="1305675"/>
    <lineage>
        <taxon>Bacteria</taxon>
        <taxon>Bacillati</taxon>
        <taxon>Bacillota</taxon>
        <taxon>Bacilli</taxon>
        <taxon>Bacillales</taxon>
        <taxon>Bacillaceae</taxon>
        <taxon>Bacillus</taxon>
    </lineage>
</organism>
<sequence length="69" mass="8135">MNYVLVNFEQLSMETLEAMDDGNLSKANDLLIVMEHASKVIIEKINDHRLNRVSMFQSMKVYKYRKALR</sequence>
<accession>A0A1E5LD38</accession>
<evidence type="ECO:0008006" key="3">
    <source>
        <dbReference type="Google" id="ProtNLM"/>
    </source>
</evidence>